<feature type="site" description="Stabilizes the phosphoryl group" evidence="9">
    <location>
        <position position="111"/>
    </location>
</feature>
<accession>A0A4U8VZL8</accession>
<comment type="cofactor">
    <cofactor evidence="10">
        <name>Zn(2+)</name>
        <dbReference type="ChEBI" id="CHEBI:29105"/>
    </cofactor>
</comment>
<dbReference type="SUPFAM" id="SSF56784">
    <property type="entry name" value="HAD-like"/>
    <property type="match status" value="1"/>
</dbReference>
<evidence type="ECO:0000256" key="1">
    <source>
        <dbReference type="ARBA" id="ARBA00004496"/>
    </source>
</evidence>
<evidence type="ECO:0000256" key="2">
    <source>
        <dbReference type="ARBA" id="ARBA00022490"/>
    </source>
</evidence>
<dbReference type="EC" id="3.1.3.-" evidence="7"/>
<dbReference type="InterPro" id="IPR006543">
    <property type="entry name" value="Histidinol-phos"/>
</dbReference>
<evidence type="ECO:0000313" key="11">
    <source>
        <dbReference type="EMBL" id="VFA97949.1"/>
    </source>
</evidence>
<dbReference type="InterPro" id="IPR006439">
    <property type="entry name" value="HAD-SF_hydro_IA"/>
</dbReference>
<evidence type="ECO:0000256" key="6">
    <source>
        <dbReference type="ARBA" id="ARBA00031828"/>
    </source>
</evidence>
<feature type="binding site" evidence="10">
    <location>
        <position position="110"/>
    </location>
    <ligand>
        <name>Zn(2+)</name>
        <dbReference type="ChEBI" id="CHEBI:29105"/>
    </ligand>
</feature>
<dbReference type="PANTHER" id="PTHR42891:SF1">
    <property type="entry name" value="D-GLYCERO-BETA-D-MANNO-HEPTOSE-1,7-BISPHOSPHATE 7-PHOSPHATASE"/>
    <property type="match status" value="1"/>
</dbReference>
<comment type="similarity">
    <text evidence="7">Belongs to the gmhB family.</text>
</comment>
<comment type="cofactor">
    <cofactor evidence="10">
        <name>Mg(2+)</name>
        <dbReference type="ChEBI" id="CHEBI:18420"/>
    </cofactor>
</comment>
<dbReference type="GO" id="GO:0046872">
    <property type="term" value="F:metal ion binding"/>
    <property type="evidence" value="ECO:0007669"/>
    <property type="project" value="UniProtKB-KW"/>
</dbReference>
<dbReference type="NCBIfam" id="TIGR01656">
    <property type="entry name" value="Histidinol-ppas"/>
    <property type="match status" value="1"/>
</dbReference>
<proteinExistence type="inferred from homology"/>
<evidence type="ECO:0000256" key="4">
    <source>
        <dbReference type="ARBA" id="ARBA00022801"/>
    </source>
</evidence>
<dbReference type="EMBL" id="LR215973">
    <property type="protein sequence ID" value="VFA97949.1"/>
    <property type="molecule type" value="Genomic_DNA"/>
</dbReference>
<dbReference type="InterPro" id="IPR004446">
    <property type="entry name" value="Heptose_bisP_phosphatase"/>
</dbReference>
<dbReference type="PANTHER" id="PTHR42891">
    <property type="entry name" value="D-GLYCERO-BETA-D-MANNO-HEPTOSE-1,7-BISPHOSPHATE 7-PHOSPHATASE"/>
    <property type="match status" value="1"/>
</dbReference>
<feature type="binding site" evidence="10">
    <location>
        <position position="100"/>
    </location>
    <ligand>
        <name>Zn(2+)</name>
        <dbReference type="ChEBI" id="CHEBI:29105"/>
    </ligand>
</feature>
<dbReference type="InterPro" id="IPR036412">
    <property type="entry name" value="HAD-like_sf"/>
</dbReference>
<keyword evidence="2 7" id="KW-0963">Cytoplasm</keyword>
<gene>
    <name evidence="11" type="primary">gmhB</name>
    <name evidence="11" type="ORF">NCTC10797_01714</name>
</gene>
<feature type="binding site" evidence="10">
    <location>
        <position position="25"/>
    </location>
    <ligand>
        <name>Mg(2+)</name>
        <dbReference type="ChEBI" id="CHEBI:18420"/>
    </ligand>
</feature>
<dbReference type="InterPro" id="IPR006549">
    <property type="entry name" value="HAD-SF_hydro_IIIA"/>
</dbReference>
<evidence type="ECO:0000313" key="12">
    <source>
        <dbReference type="Proteomes" id="UP000290439"/>
    </source>
</evidence>
<evidence type="ECO:0000256" key="9">
    <source>
        <dbReference type="PIRSR" id="PIRSR004682-3"/>
    </source>
</evidence>
<dbReference type="NCBIfam" id="TIGR01509">
    <property type="entry name" value="HAD-SF-IA-v3"/>
    <property type="match status" value="1"/>
</dbReference>
<dbReference type="Gene3D" id="3.40.50.1000">
    <property type="entry name" value="HAD superfamily/HAD-like"/>
    <property type="match status" value="1"/>
</dbReference>
<dbReference type="GO" id="GO:0016791">
    <property type="term" value="F:phosphatase activity"/>
    <property type="evidence" value="ECO:0007669"/>
    <property type="project" value="InterPro"/>
</dbReference>
<keyword evidence="5 7" id="KW-0119">Carbohydrate metabolism</keyword>
<dbReference type="GO" id="GO:0005737">
    <property type="term" value="C:cytoplasm"/>
    <property type="evidence" value="ECO:0007669"/>
    <property type="project" value="UniProtKB-SubCell"/>
</dbReference>
<feature type="active site" description="Nucleophile" evidence="8">
    <location>
        <position position="23"/>
    </location>
</feature>
<evidence type="ECO:0000256" key="10">
    <source>
        <dbReference type="PIRSR" id="PIRSR004682-4"/>
    </source>
</evidence>
<evidence type="ECO:0000256" key="5">
    <source>
        <dbReference type="ARBA" id="ARBA00023277"/>
    </source>
</evidence>
<dbReference type="PIRSF" id="PIRSF004682">
    <property type="entry name" value="GmhB"/>
    <property type="match status" value="1"/>
</dbReference>
<organism evidence="11 12">
    <name type="scientific">Nocardia cyriacigeorgica</name>
    <dbReference type="NCBI Taxonomy" id="135487"/>
    <lineage>
        <taxon>Bacteria</taxon>
        <taxon>Bacillati</taxon>
        <taxon>Actinomycetota</taxon>
        <taxon>Actinomycetes</taxon>
        <taxon>Mycobacteriales</taxon>
        <taxon>Nocardiaceae</taxon>
        <taxon>Nocardia</taxon>
    </lineage>
</organism>
<feature type="binding site" evidence="10">
    <location>
        <position position="137"/>
    </location>
    <ligand>
        <name>Mg(2+)</name>
        <dbReference type="ChEBI" id="CHEBI:18420"/>
    </ligand>
</feature>
<dbReference type="RefSeq" id="WP_130916722.1">
    <property type="nucleotide sequence ID" value="NZ_LR215973.1"/>
</dbReference>
<keyword evidence="4 7" id="KW-0378">Hydrolase</keyword>
<evidence type="ECO:0000256" key="7">
    <source>
        <dbReference type="PIRNR" id="PIRNR004682"/>
    </source>
</evidence>
<dbReference type="InterPro" id="IPR023214">
    <property type="entry name" value="HAD_sf"/>
</dbReference>
<feature type="active site" description="Proton donor" evidence="8">
    <location>
        <position position="25"/>
    </location>
</feature>
<dbReference type="NCBIfam" id="TIGR01662">
    <property type="entry name" value="HAD-SF-IIIA"/>
    <property type="match status" value="1"/>
</dbReference>
<evidence type="ECO:0000256" key="3">
    <source>
        <dbReference type="ARBA" id="ARBA00022723"/>
    </source>
</evidence>
<dbReference type="Proteomes" id="UP000290439">
    <property type="component" value="Chromosome"/>
</dbReference>
<protein>
    <recommendedName>
        <fullName evidence="6 7">D,D-heptose 1,7-bisphosphate phosphatase</fullName>
        <ecNumber evidence="7">3.1.3.-</ecNumber>
    </recommendedName>
</protein>
<keyword evidence="10" id="KW-0460">Magnesium</keyword>
<reference evidence="11 12" key="1">
    <citation type="submission" date="2019-02" db="EMBL/GenBank/DDBJ databases">
        <authorList>
            <consortium name="Pathogen Informatics"/>
        </authorList>
    </citation>
    <scope>NUCLEOTIDE SEQUENCE [LARGE SCALE GENOMIC DNA]</scope>
    <source>
        <strain evidence="11 12">3012STDY6756504</strain>
    </source>
</reference>
<feature type="site" description="Stabilizes the phosphoryl group" evidence="9">
    <location>
        <position position="112"/>
    </location>
</feature>
<keyword evidence="10" id="KW-0862">Zinc</keyword>
<evidence type="ECO:0000256" key="8">
    <source>
        <dbReference type="PIRSR" id="PIRSR004682-1"/>
    </source>
</evidence>
<keyword evidence="3 10" id="KW-0479">Metal-binding</keyword>
<sequence>MYSASTPSRPAEPDEHPAAVLFDRDDTLISDTGYIADPDLVRPMPGAREQLRRLRRAGIRTGIVSNQSGVASGRISPAQLAAVNARVEDLLGPFDTWQVCVHGPADGCACRKPEPGLVLDAAAALGVDPSRCVVIGDIGSDVEAALAAGAAAVLVPTPRTRPAETERARRLAAVAPDLSRAVTLALAGPRTGRSSRE</sequence>
<feature type="binding site" evidence="10">
    <location>
        <position position="23"/>
    </location>
    <ligand>
        <name>Mg(2+)</name>
        <dbReference type="ChEBI" id="CHEBI:18420"/>
    </ligand>
</feature>
<feature type="binding site" evidence="10">
    <location>
        <position position="108"/>
    </location>
    <ligand>
        <name>Zn(2+)</name>
        <dbReference type="ChEBI" id="CHEBI:29105"/>
    </ligand>
</feature>
<dbReference type="Pfam" id="PF13242">
    <property type="entry name" value="Hydrolase_like"/>
    <property type="match status" value="1"/>
</dbReference>
<feature type="binding site" evidence="10">
    <location>
        <position position="102"/>
    </location>
    <ligand>
        <name>Zn(2+)</name>
        <dbReference type="ChEBI" id="CHEBI:29105"/>
    </ligand>
</feature>
<dbReference type="AlphaFoldDB" id="A0A4U8VZL8"/>
<dbReference type="GO" id="GO:0005975">
    <property type="term" value="P:carbohydrate metabolic process"/>
    <property type="evidence" value="ECO:0007669"/>
    <property type="project" value="InterPro"/>
</dbReference>
<feature type="site" description="Stabilizes the phosphoryl group" evidence="9">
    <location>
        <position position="65"/>
    </location>
</feature>
<comment type="subcellular location">
    <subcellularLocation>
        <location evidence="1 7">Cytoplasm</location>
    </subcellularLocation>
</comment>
<name>A0A4U8VZL8_9NOCA</name>